<evidence type="ECO:0000256" key="3">
    <source>
        <dbReference type="RuleBase" id="RU000389"/>
    </source>
</evidence>
<organism evidence="5 6">
    <name type="scientific">Chromatium okenii</name>
    <dbReference type="NCBI Taxonomy" id="61644"/>
    <lineage>
        <taxon>Bacteria</taxon>
        <taxon>Pseudomonadati</taxon>
        <taxon>Pseudomonadota</taxon>
        <taxon>Gammaproteobacteria</taxon>
        <taxon>Chromatiales</taxon>
        <taxon>Chromatiaceae</taxon>
        <taxon>Chromatium</taxon>
    </lineage>
</organism>
<keyword evidence="3" id="KW-0281">Fimbrium</keyword>
<evidence type="ECO:0000256" key="4">
    <source>
        <dbReference type="SAM" id="Phobius"/>
    </source>
</evidence>
<sequence>MSQLSKGFTLIELIIVVAIIGILASIAVPAYMDYIGKTQVSAALADIRAGITKYELFVVSGEPAAVYTLEGIGLSASTNSCSSVTVTAVNSDGSAEPAISCIIQGTPKIKGKIIRYDRAVNGTWQCKSNVISTFYSPFGCTAI</sequence>
<dbReference type="PROSITE" id="PS00409">
    <property type="entry name" value="PROKAR_NTER_METHYL"/>
    <property type="match status" value="1"/>
</dbReference>
<dbReference type="GO" id="GO:0007155">
    <property type="term" value="P:cell adhesion"/>
    <property type="evidence" value="ECO:0007669"/>
    <property type="project" value="InterPro"/>
</dbReference>
<dbReference type="InterPro" id="IPR045584">
    <property type="entry name" value="Pilin-like"/>
</dbReference>
<keyword evidence="4" id="KW-1133">Transmembrane helix</keyword>
<accession>A0A2S7XNH4</accession>
<evidence type="ECO:0008006" key="7">
    <source>
        <dbReference type="Google" id="ProtNLM"/>
    </source>
</evidence>
<dbReference type="AlphaFoldDB" id="A0A2S7XNH4"/>
<gene>
    <name evidence="5" type="ORF">CXB77_17560</name>
</gene>
<dbReference type="EMBL" id="PPGH01000038">
    <property type="protein sequence ID" value="PQJ94931.1"/>
    <property type="molecule type" value="Genomic_DNA"/>
</dbReference>
<dbReference type="NCBIfam" id="TIGR02532">
    <property type="entry name" value="IV_pilin_GFxxxE"/>
    <property type="match status" value="1"/>
</dbReference>
<comment type="similarity">
    <text evidence="1 3">Belongs to the N-Me-Phe pilin family.</text>
</comment>
<keyword evidence="4" id="KW-0472">Membrane</keyword>
<dbReference type="RefSeq" id="WP_105074900.1">
    <property type="nucleotide sequence ID" value="NZ_JAFLKP010000098.1"/>
</dbReference>
<dbReference type="OrthoDB" id="5918848at2"/>
<dbReference type="GO" id="GO:0009289">
    <property type="term" value="C:pilus"/>
    <property type="evidence" value="ECO:0007669"/>
    <property type="project" value="InterPro"/>
</dbReference>
<name>A0A2S7XNH4_9GAMM</name>
<dbReference type="InterPro" id="IPR012902">
    <property type="entry name" value="N_methyl_site"/>
</dbReference>
<evidence type="ECO:0000256" key="1">
    <source>
        <dbReference type="ARBA" id="ARBA00005233"/>
    </source>
</evidence>
<evidence type="ECO:0000313" key="6">
    <source>
        <dbReference type="Proteomes" id="UP000239936"/>
    </source>
</evidence>
<keyword evidence="4" id="KW-0812">Transmembrane</keyword>
<dbReference type="InterPro" id="IPR001082">
    <property type="entry name" value="Pilin"/>
</dbReference>
<dbReference type="Gene3D" id="3.30.700.10">
    <property type="entry name" value="Glycoprotein, Type 4 Pilin"/>
    <property type="match status" value="1"/>
</dbReference>
<dbReference type="SUPFAM" id="SSF54523">
    <property type="entry name" value="Pili subunits"/>
    <property type="match status" value="1"/>
</dbReference>
<keyword evidence="2" id="KW-0488">Methylation</keyword>
<dbReference type="Pfam" id="PF07963">
    <property type="entry name" value="N_methyl"/>
    <property type="match status" value="1"/>
</dbReference>
<dbReference type="Pfam" id="PF00114">
    <property type="entry name" value="Pilin"/>
    <property type="match status" value="1"/>
</dbReference>
<evidence type="ECO:0000256" key="2">
    <source>
        <dbReference type="ARBA" id="ARBA00022481"/>
    </source>
</evidence>
<feature type="transmembrane region" description="Helical" evidence="4">
    <location>
        <begin position="7"/>
        <end position="32"/>
    </location>
</feature>
<reference evidence="5 6" key="1">
    <citation type="submission" date="2018-01" db="EMBL/GenBank/DDBJ databases">
        <title>The complete genome sequence of Chromatium okenii LaCa, a purple sulfur bacterium with a turbulent life.</title>
        <authorList>
            <person name="Luedin S.M."/>
            <person name="Liechti N."/>
            <person name="Storelli N."/>
            <person name="Danza F."/>
            <person name="Wittwer M."/>
            <person name="Pothier J.F."/>
            <person name="Tonolla M.A."/>
        </authorList>
    </citation>
    <scope>NUCLEOTIDE SEQUENCE [LARGE SCALE GENOMIC DNA]</scope>
    <source>
        <strain evidence="5 6">LaCa</strain>
    </source>
</reference>
<proteinExistence type="inferred from homology"/>
<protein>
    <recommendedName>
        <fullName evidence="7">Prepilin-type cleavage/methylation domain-containing protein</fullName>
    </recommendedName>
</protein>
<keyword evidence="6" id="KW-1185">Reference proteome</keyword>
<evidence type="ECO:0000313" key="5">
    <source>
        <dbReference type="EMBL" id="PQJ94931.1"/>
    </source>
</evidence>
<dbReference type="Proteomes" id="UP000239936">
    <property type="component" value="Unassembled WGS sequence"/>
</dbReference>
<comment type="caution">
    <text evidence="5">The sequence shown here is derived from an EMBL/GenBank/DDBJ whole genome shotgun (WGS) entry which is preliminary data.</text>
</comment>